<gene>
    <name evidence="20" type="ORF">CYNAS_LOCUS2411</name>
</gene>
<dbReference type="AlphaFoldDB" id="A0AA36DPS9"/>
<evidence type="ECO:0000256" key="2">
    <source>
        <dbReference type="ARBA" id="ARBA00004323"/>
    </source>
</evidence>
<dbReference type="GO" id="GO:0000139">
    <property type="term" value="C:Golgi membrane"/>
    <property type="evidence" value="ECO:0007669"/>
    <property type="project" value="UniProtKB-SubCell"/>
</dbReference>
<evidence type="ECO:0000256" key="13">
    <source>
        <dbReference type="ARBA" id="ARBA00023136"/>
    </source>
</evidence>
<keyword evidence="10" id="KW-0735">Signal-anchor</keyword>
<protein>
    <recommendedName>
        <fullName evidence="17">Polypeptide N-acetylgalactosaminyltransferase</fullName>
        <ecNumber evidence="17">2.4.1.-</ecNumber>
    </recommendedName>
    <alternativeName>
        <fullName evidence="17">Protein-UDP acetylgalactosaminyltransferase</fullName>
    </alternativeName>
</protein>
<dbReference type="GO" id="GO:0046872">
    <property type="term" value="F:metal ion binding"/>
    <property type="evidence" value="ECO:0007669"/>
    <property type="project" value="UniProtKB-KW"/>
</dbReference>
<dbReference type="SUPFAM" id="SSF53448">
    <property type="entry name" value="Nucleotide-diphospho-sugar transferases"/>
    <property type="match status" value="1"/>
</dbReference>
<keyword evidence="5 17" id="KW-0328">Glycosyltransferase</keyword>
<evidence type="ECO:0000256" key="15">
    <source>
        <dbReference type="ARBA" id="ARBA00023180"/>
    </source>
</evidence>
<dbReference type="InterPro" id="IPR001173">
    <property type="entry name" value="Glyco_trans_2-like"/>
</dbReference>
<evidence type="ECO:0000256" key="7">
    <source>
        <dbReference type="ARBA" id="ARBA00022692"/>
    </source>
</evidence>
<comment type="similarity">
    <text evidence="4 17">Belongs to the glycosyltransferase 2 family. GalNAc-T subfamily.</text>
</comment>
<dbReference type="Gene3D" id="3.90.550.10">
    <property type="entry name" value="Spore Coat Polysaccharide Biosynthesis Protein SpsA, Chain A"/>
    <property type="match status" value="1"/>
</dbReference>
<evidence type="ECO:0000256" key="3">
    <source>
        <dbReference type="ARBA" id="ARBA00004922"/>
    </source>
</evidence>
<keyword evidence="7 17" id="KW-0812">Transmembrane</keyword>
<keyword evidence="13 17" id="KW-0472">Membrane</keyword>
<evidence type="ECO:0000256" key="6">
    <source>
        <dbReference type="ARBA" id="ARBA00022679"/>
    </source>
</evidence>
<evidence type="ECO:0000256" key="9">
    <source>
        <dbReference type="ARBA" id="ARBA00022734"/>
    </source>
</evidence>
<keyword evidence="9 17" id="KW-0430">Lectin</keyword>
<evidence type="ECO:0000256" key="16">
    <source>
        <dbReference type="ARBA" id="ARBA00023211"/>
    </source>
</evidence>
<comment type="caution">
    <text evidence="20">The sequence shown here is derived from an EMBL/GenBank/DDBJ whole genome shotgun (WGS) entry which is preliminary data.</text>
</comment>
<dbReference type="PANTHER" id="PTHR11675">
    <property type="entry name" value="N-ACETYLGALACTOSAMINYLTRANSFERASE"/>
    <property type="match status" value="1"/>
</dbReference>
<keyword evidence="16 17" id="KW-0464">Manganese</keyword>
<dbReference type="Pfam" id="PF00652">
    <property type="entry name" value="Ricin_B_lectin"/>
    <property type="match status" value="1"/>
</dbReference>
<keyword evidence="8" id="KW-0479">Metal-binding</keyword>
<dbReference type="InterPro" id="IPR045885">
    <property type="entry name" value="GalNAc-T"/>
</dbReference>
<dbReference type="CDD" id="cd23437">
    <property type="entry name" value="beta-trefoil_Ricin_GALNT7"/>
    <property type="match status" value="1"/>
</dbReference>
<dbReference type="Pfam" id="PF00535">
    <property type="entry name" value="Glycos_transf_2"/>
    <property type="match status" value="1"/>
</dbReference>
<evidence type="ECO:0000256" key="4">
    <source>
        <dbReference type="ARBA" id="ARBA00005680"/>
    </source>
</evidence>
<comment type="pathway">
    <text evidence="3 17">Protein modification; protein glycosylation.</text>
</comment>
<dbReference type="InterPro" id="IPR000772">
    <property type="entry name" value="Ricin_B_lectin"/>
</dbReference>
<dbReference type="PANTHER" id="PTHR11675:SF68">
    <property type="entry name" value="N-ACETYLGALACTOSAMINYLTRANSFERASE 7"/>
    <property type="match status" value="1"/>
</dbReference>
<keyword evidence="21" id="KW-1185">Reference proteome</keyword>
<evidence type="ECO:0000256" key="17">
    <source>
        <dbReference type="RuleBase" id="RU361242"/>
    </source>
</evidence>
<evidence type="ECO:0000256" key="12">
    <source>
        <dbReference type="ARBA" id="ARBA00023034"/>
    </source>
</evidence>
<evidence type="ECO:0000256" key="1">
    <source>
        <dbReference type="ARBA" id="ARBA00001936"/>
    </source>
</evidence>
<dbReference type="SMART" id="SM00458">
    <property type="entry name" value="RICIN"/>
    <property type="match status" value="1"/>
</dbReference>
<evidence type="ECO:0000313" key="20">
    <source>
        <dbReference type="EMBL" id="CAJ0590428.1"/>
    </source>
</evidence>
<reference evidence="20" key="1">
    <citation type="submission" date="2023-07" db="EMBL/GenBank/DDBJ databases">
        <authorList>
            <consortium name="CYATHOMIX"/>
        </authorList>
    </citation>
    <scope>NUCLEOTIDE SEQUENCE</scope>
    <source>
        <strain evidence="20">N/A</strain>
    </source>
</reference>
<comment type="subcellular location">
    <subcellularLocation>
        <location evidence="2 17">Golgi apparatus membrane</location>
        <topology evidence="2 17">Single-pass type II membrane protein</topology>
    </subcellularLocation>
</comment>
<evidence type="ECO:0000313" key="21">
    <source>
        <dbReference type="Proteomes" id="UP001176961"/>
    </source>
</evidence>
<feature type="domain" description="Ricin B lectin" evidence="19">
    <location>
        <begin position="543"/>
        <end position="673"/>
    </location>
</feature>
<evidence type="ECO:0000259" key="19">
    <source>
        <dbReference type="SMART" id="SM00458"/>
    </source>
</evidence>
<sequence length="673" mass="76673">MTKPAKVKELAAGDYESECSIGTSFRRAPLDTSHIPDEINSLFSNFDSVAEFCLTSFSACFRSDEVEKDRMTLRRRLIELQWFLRMRLGRFIFLALGLFAVIFVITRLQDRRKVFSPEKEAVVPLPEAWKSTELAGGVDPNTVFVNDELGNYEPKKPEVPSSQPGEGGEPVHVTDEEGMAESKRAEEEYGFNTYVSDMISLNRTIPDIRMEECKHWNYPETLPTVSVVIVFHNEGWTPLLRTVHSVLLRSPPQLIKEIVMVDDYSSKEHLKEKLDKYVKRFNGKVRLVRTEDREGLIRARTIGAKHATADVVIFLDAHCEVNTNWLPPLLAPIKHNRRVMTVPVIDGIDANTWEYRSVYGQADRHFSGIFEWGLLYKETAISAKERESRPHNSMPFRSPTHAGGLFAIDRLWFQELGYYDEGLQIWGGEQYELSFKIWQCGGGILFVPCSHVGHVYRSHMPYTFGKLSGKPIISTNMMRVIKTWMDEYDQYYFIREPQAQKIDPGDITAQLALRERLHCKSFKWYMDNVAYDVLPSYPLLPKNKVWGEARNPHTGKCLDRMGGIPGPLGVSGCHGYGGNQLLRLNLEGQLAQGEWCLTPKRSGVEANHCRKGTVNGPWAYDEETRQIVYTKSRTCLTVDAPKPGDLMERILPVKSLYMTPYLNALISGVMLSS</sequence>
<proteinExistence type="inferred from homology"/>
<keyword evidence="11 17" id="KW-1133">Transmembrane helix</keyword>
<keyword evidence="6 17" id="KW-0808">Transferase</keyword>
<dbReference type="PROSITE" id="PS50231">
    <property type="entry name" value="RICIN_B_LECTIN"/>
    <property type="match status" value="1"/>
</dbReference>
<accession>A0AA36DPS9</accession>
<feature type="region of interest" description="Disordered" evidence="18">
    <location>
        <begin position="154"/>
        <end position="175"/>
    </location>
</feature>
<evidence type="ECO:0000256" key="14">
    <source>
        <dbReference type="ARBA" id="ARBA00023157"/>
    </source>
</evidence>
<dbReference type="InterPro" id="IPR035992">
    <property type="entry name" value="Ricin_B-like_lectins"/>
</dbReference>
<evidence type="ECO:0000256" key="8">
    <source>
        <dbReference type="ARBA" id="ARBA00022723"/>
    </source>
</evidence>
<dbReference type="FunFam" id="3.90.550.10:FF:000053">
    <property type="entry name" value="Polypeptide N-acetylgalactosaminyltransferase"/>
    <property type="match status" value="1"/>
</dbReference>
<evidence type="ECO:0000256" key="18">
    <source>
        <dbReference type="SAM" id="MobiDB-lite"/>
    </source>
</evidence>
<dbReference type="GO" id="GO:0006493">
    <property type="term" value="P:protein O-linked glycosylation"/>
    <property type="evidence" value="ECO:0007669"/>
    <property type="project" value="TreeGrafter"/>
</dbReference>
<dbReference type="GO" id="GO:0004653">
    <property type="term" value="F:polypeptide N-acetylgalactosaminyltransferase activity"/>
    <property type="evidence" value="ECO:0007669"/>
    <property type="project" value="TreeGrafter"/>
</dbReference>
<comment type="cofactor">
    <cofactor evidence="1 17">
        <name>Mn(2+)</name>
        <dbReference type="ChEBI" id="CHEBI:29035"/>
    </cofactor>
</comment>
<dbReference type="EMBL" id="CATQJL010000001">
    <property type="protein sequence ID" value="CAJ0590428.1"/>
    <property type="molecule type" value="Genomic_DNA"/>
</dbReference>
<keyword evidence="12 17" id="KW-0333">Golgi apparatus</keyword>
<keyword evidence="14 17" id="KW-1015">Disulfide bond</keyword>
<dbReference type="InterPro" id="IPR029044">
    <property type="entry name" value="Nucleotide-diphossugar_trans"/>
</dbReference>
<evidence type="ECO:0000256" key="11">
    <source>
        <dbReference type="ARBA" id="ARBA00022989"/>
    </source>
</evidence>
<name>A0AA36DPS9_CYLNA</name>
<dbReference type="SUPFAM" id="SSF50370">
    <property type="entry name" value="Ricin B-like lectins"/>
    <property type="match status" value="1"/>
</dbReference>
<evidence type="ECO:0000256" key="10">
    <source>
        <dbReference type="ARBA" id="ARBA00022968"/>
    </source>
</evidence>
<organism evidence="20 21">
    <name type="scientific">Cylicocyclus nassatus</name>
    <name type="common">Nematode worm</name>
    <dbReference type="NCBI Taxonomy" id="53992"/>
    <lineage>
        <taxon>Eukaryota</taxon>
        <taxon>Metazoa</taxon>
        <taxon>Ecdysozoa</taxon>
        <taxon>Nematoda</taxon>
        <taxon>Chromadorea</taxon>
        <taxon>Rhabditida</taxon>
        <taxon>Rhabditina</taxon>
        <taxon>Rhabditomorpha</taxon>
        <taxon>Strongyloidea</taxon>
        <taxon>Strongylidae</taxon>
        <taxon>Cylicocyclus</taxon>
    </lineage>
</organism>
<feature type="transmembrane region" description="Helical" evidence="17">
    <location>
        <begin position="91"/>
        <end position="108"/>
    </location>
</feature>
<keyword evidence="15" id="KW-0325">Glycoprotein</keyword>
<dbReference type="Gene3D" id="2.80.10.50">
    <property type="match status" value="1"/>
</dbReference>
<evidence type="ECO:0000256" key="5">
    <source>
        <dbReference type="ARBA" id="ARBA00022676"/>
    </source>
</evidence>
<dbReference type="EC" id="2.4.1.-" evidence="17"/>
<dbReference type="Proteomes" id="UP001176961">
    <property type="component" value="Unassembled WGS sequence"/>
</dbReference>
<dbReference type="GO" id="GO:0030246">
    <property type="term" value="F:carbohydrate binding"/>
    <property type="evidence" value="ECO:0007669"/>
    <property type="project" value="UniProtKB-KW"/>
</dbReference>
<dbReference type="CDD" id="cd02510">
    <property type="entry name" value="pp-GalNAc-T"/>
    <property type="match status" value="1"/>
</dbReference>